<dbReference type="AlphaFoldDB" id="A0A9D1YTZ4"/>
<protein>
    <submittedName>
        <fullName evidence="2">Uncharacterized protein</fullName>
    </submittedName>
</protein>
<proteinExistence type="predicted"/>
<sequence>MFERKTDLESGQSEPDWLREADRLIGQSDAPQEPDVIESVAQGVSATQSLQIIFGDDIEGDE</sequence>
<evidence type="ECO:0000256" key="1">
    <source>
        <dbReference type="SAM" id="MobiDB-lite"/>
    </source>
</evidence>
<evidence type="ECO:0000313" key="2">
    <source>
        <dbReference type="EMBL" id="HIY65774.1"/>
    </source>
</evidence>
<feature type="region of interest" description="Disordered" evidence="1">
    <location>
        <begin position="1"/>
        <end position="33"/>
    </location>
</feature>
<comment type="caution">
    <text evidence="2">The sequence shown here is derived from an EMBL/GenBank/DDBJ whole genome shotgun (WGS) entry which is preliminary data.</text>
</comment>
<reference evidence="2" key="1">
    <citation type="journal article" date="2021" name="PeerJ">
        <title>Extensive microbial diversity within the chicken gut microbiome revealed by metagenomics and culture.</title>
        <authorList>
            <person name="Gilroy R."/>
            <person name="Ravi A."/>
            <person name="Getino M."/>
            <person name="Pursley I."/>
            <person name="Horton D.L."/>
            <person name="Alikhan N.F."/>
            <person name="Baker D."/>
            <person name="Gharbi K."/>
            <person name="Hall N."/>
            <person name="Watson M."/>
            <person name="Adriaenssens E.M."/>
            <person name="Foster-Nyarko E."/>
            <person name="Jarju S."/>
            <person name="Secka A."/>
            <person name="Antonio M."/>
            <person name="Oren A."/>
            <person name="Chaudhuri R.R."/>
            <person name="La Ragione R."/>
            <person name="Hildebrand F."/>
            <person name="Pallen M.J."/>
        </authorList>
    </citation>
    <scope>NUCLEOTIDE SEQUENCE</scope>
    <source>
        <strain evidence="2">ChiGjej1B1-98</strain>
    </source>
</reference>
<gene>
    <name evidence="2" type="ORF">H9830_05795</name>
</gene>
<organism evidence="2 3">
    <name type="scientific">Candidatus Agrococcus pullicola</name>
    <dbReference type="NCBI Taxonomy" id="2838429"/>
    <lineage>
        <taxon>Bacteria</taxon>
        <taxon>Bacillati</taxon>
        <taxon>Actinomycetota</taxon>
        <taxon>Actinomycetes</taxon>
        <taxon>Micrococcales</taxon>
        <taxon>Microbacteriaceae</taxon>
        <taxon>Agrococcus</taxon>
    </lineage>
</organism>
<reference evidence="2" key="2">
    <citation type="submission" date="2021-04" db="EMBL/GenBank/DDBJ databases">
        <authorList>
            <person name="Gilroy R."/>
        </authorList>
    </citation>
    <scope>NUCLEOTIDE SEQUENCE</scope>
    <source>
        <strain evidence="2">ChiGjej1B1-98</strain>
    </source>
</reference>
<accession>A0A9D1YTZ4</accession>
<name>A0A9D1YTZ4_9MICO</name>
<evidence type="ECO:0000313" key="3">
    <source>
        <dbReference type="Proteomes" id="UP000824005"/>
    </source>
</evidence>
<dbReference type="EMBL" id="DXDC01000168">
    <property type="protein sequence ID" value="HIY65774.1"/>
    <property type="molecule type" value="Genomic_DNA"/>
</dbReference>
<dbReference type="Proteomes" id="UP000824005">
    <property type="component" value="Unassembled WGS sequence"/>
</dbReference>